<protein>
    <submittedName>
        <fullName evidence="1">Uncharacterized protein</fullName>
    </submittedName>
</protein>
<gene>
    <name evidence="1" type="ordered locus">ETA_pET490370</name>
</gene>
<dbReference type="RefSeq" id="WP_012443236.1">
    <property type="nucleotide sequence ID" value="NC_010697.1"/>
</dbReference>
<dbReference type="KEGG" id="eta:ETA_pET490370"/>
<reference evidence="1 2" key="1">
    <citation type="journal article" date="2008" name="Environ. Microbiol.">
        <title>The genome of Erwinia tasmaniensis strain Et1/99, a non-pathogenic bacterium in the genus Erwinia.</title>
        <authorList>
            <person name="Kube M."/>
            <person name="Migdoll A.M."/>
            <person name="Mueller I."/>
            <person name="Kuhl H."/>
            <person name="Beck A."/>
            <person name="Reinhardt R."/>
            <person name="Geider K."/>
        </authorList>
    </citation>
    <scope>NUCLEOTIDE SEQUENCE [LARGE SCALE GENOMIC DNA]</scope>
    <source>
        <strain evidence="2">DSM 17950 / CFBP 7177 / CIP 109463 / NCPPB 4357 / Et1/99</strain>
        <plasmid evidence="2">pET49</plasmid>
    </source>
</reference>
<keyword evidence="1" id="KW-0614">Plasmid</keyword>
<evidence type="ECO:0000313" key="2">
    <source>
        <dbReference type="Proteomes" id="UP000001726"/>
    </source>
</evidence>
<name>B2VAZ1_ERWT9</name>
<geneLocation type="plasmid" evidence="1 2">
    <name>pET49</name>
</geneLocation>
<accession>B2VAZ1</accession>
<dbReference type="HOGENOM" id="CLU_2897243_0_0_6"/>
<sequence>MKSETQLLLEIAREVDKTISKLKEDSYDDVIISLLKCADTELKRSIIAGLIAGVKIKQDVYK</sequence>
<proteinExistence type="predicted"/>
<evidence type="ECO:0000313" key="1">
    <source>
        <dbReference type="EMBL" id="CAO94879.1"/>
    </source>
</evidence>
<dbReference type="Proteomes" id="UP000001726">
    <property type="component" value="Plasmid pET49"/>
</dbReference>
<keyword evidence="2" id="KW-1185">Reference proteome</keyword>
<dbReference type="AlphaFoldDB" id="B2VAZ1"/>
<organism evidence="1 2">
    <name type="scientific">Erwinia tasmaniensis (strain DSM 17950 / CFBP 7177 / CIP 109463 / NCPPB 4357 / Et1/99)</name>
    <dbReference type="NCBI Taxonomy" id="465817"/>
    <lineage>
        <taxon>Bacteria</taxon>
        <taxon>Pseudomonadati</taxon>
        <taxon>Pseudomonadota</taxon>
        <taxon>Gammaproteobacteria</taxon>
        <taxon>Enterobacterales</taxon>
        <taxon>Erwiniaceae</taxon>
        <taxon>Erwinia</taxon>
    </lineage>
</organism>
<dbReference type="EMBL" id="CU468131">
    <property type="protein sequence ID" value="CAO94879.1"/>
    <property type="molecule type" value="Genomic_DNA"/>
</dbReference>